<protein>
    <recommendedName>
        <fullName evidence="3">F-box domain-containing protein</fullName>
    </recommendedName>
</protein>
<accession>A0A6A6GRN2</accession>
<proteinExistence type="predicted"/>
<keyword evidence="2" id="KW-1185">Reference proteome</keyword>
<evidence type="ECO:0000313" key="1">
    <source>
        <dbReference type="EMBL" id="KAF2228249.1"/>
    </source>
</evidence>
<sequence length="236" mass="27078">MTATATALLDSPVVLEQLLLKLPAGELLRARRVCAFWKGLIDRKTSLQVRLGRAPHHEGELYCRRFRCAARGRTEPLVTIPVDIDDFNPLVIRRDGDRLIYIPDTGPRDNSRYGAYYRDYLYISYPSCTSIGILIAERGLDGREWRRTIENDTGIDCYDIDSDISFFMSDVVRNYQPFDIFILGAVQQGYHTCDNCPCNECRRYPHGEPGSRSGRYDDLGGRQFVNRTTFTTMVMR</sequence>
<organism evidence="1 2">
    <name type="scientific">Elsinoe ampelina</name>
    <dbReference type="NCBI Taxonomy" id="302913"/>
    <lineage>
        <taxon>Eukaryota</taxon>
        <taxon>Fungi</taxon>
        <taxon>Dikarya</taxon>
        <taxon>Ascomycota</taxon>
        <taxon>Pezizomycotina</taxon>
        <taxon>Dothideomycetes</taxon>
        <taxon>Dothideomycetidae</taxon>
        <taxon>Myriangiales</taxon>
        <taxon>Elsinoaceae</taxon>
        <taxon>Elsinoe</taxon>
    </lineage>
</organism>
<dbReference type="AlphaFoldDB" id="A0A6A6GRN2"/>
<dbReference type="EMBL" id="ML992501">
    <property type="protein sequence ID" value="KAF2228249.1"/>
    <property type="molecule type" value="Genomic_DNA"/>
</dbReference>
<evidence type="ECO:0008006" key="3">
    <source>
        <dbReference type="Google" id="ProtNLM"/>
    </source>
</evidence>
<dbReference type="Proteomes" id="UP000799538">
    <property type="component" value="Unassembled WGS sequence"/>
</dbReference>
<dbReference type="OrthoDB" id="3936504at2759"/>
<evidence type="ECO:0000313" key="2">
    <source>
        <dbReference type="Proteomes" id="UP000799538"/>
    </source>
</evidence>
<reference evidence="2" key="1">
    <citation type="journal article" date="2020" name="Stud. Mycol.">
        <title>101 Dothideomycetes genomes: A test case for predicting lifestyles and emergence of pathogens.</title>
        <authorList>
            <person name="Haridas S."/>
            <person name="Albert R."/>
            <person name="Binder M."/>
            <person name="Bloem J."/>
            <person name="LaButti K."/>
            <person name="Salamov A."/>
            <person name="Andreopoulos B."/>
            <person name="Baker S."/>
            <person name="Barry K."/>
            <person name="Bills G."/>
            <person name="Bluhm B."/>
            <person name="Cannon C."/>
            <person name="Castanera R."/>
            <person name="Culley D."/>
            <person name="Daum C."/>
            <person name="Ezra D."/>
            <person name="Gonzalez J."/>
            <person name="Henrissat B."/>
            <person name="Kuo A."/>
            <person name="Liang C."/>
            <person name="Lipzen A."/>
            <person name="Lutzoni F."/>
            <person name="Magnuson J."/>
            <person name="Mondo S."/>
            <person name="Nolan M."/>
            <person name="Ohm R."/>
            <person name="Pangilinan J."/>
            <person name="Park H.-J."/>
            <person name="Ramirez L."/>
            <person name="Alfaro M."/>
            <person name="Sun H."/>
            <person name="Tritt A."/>
            <person name="Yoshinaga Y."/>
            <person name="Zwiers L.-H."/>
            <person name="Turgeon B."/>
            <person name="Goodwin S."/>
            <person name="Spatafora J."/>
            <person name="Crous P."/>
            <person name="Grigoriev I."/>
        </authorList>
    </citation>
    <scope>NUCLEOTIDE SEQUENCE [LARGE SCALE GENOMIC DNA]</scope>
    <source>
        <strain evidence="2">CECT 20119</strain>
    </source>
</reference>
<dbReference type="Gene3D" id="1.20.1280.50">
    <property type="match status" value="1"/>
</dbReference>
<gene>
    <name evidence="1" type="ORF">BDZ85DRAFT_246643</name>
</gene>
<name>A0A6A6GRN2_9PEZI</name>